<dbReference type="EMBL" id="KN424732">
    <property type="protein sequence ID" value="KHG23346.1"/>
    <property type="molecule type" value="Genomic_DNA"/>
</dbReference>
<evidence type="ECO:0000313" key="1">
    <source>
        <dbReference type="EMBL" id="KHG23346.1"/>
    </source>
</evidence>
<accession>A0A0B0PJ22</accession>
<name>A0A0B0PJ22_GOSAR</name>
<reference evidence="2" key="1">
    <citation type="submission" date="2014-09" db="EMBL/GenBank/DDBJ databases">
        <authorList>
            <person name="Mudge J."/>
            <person name="Ramaraj T."/>
            <person name="Lindquist I.E."/>
            <person name="Bharti A.K."/>
            <person name="Sundararajan A."/>
            <person name="Cameron C.T."/>
            <person name="Woodward J.E."/>
            <person name="May G.D."/>
            <person name="Brubaker C."/>
            <person name="Broadhvest J."/>
            <person name="Wilkins T.A."/>
        </authorList>
    </citation>
    <scope>NUCLEOTIDE SEQUENCE</scope>
    <source>
        <strain evidence="2">cv. AKA8401</strain>
    </source>
</reference>
<protein>
    <submittedName>
        <fullName evidence="1">Uncharacterized protein</fullName>
    </submittedName>
</protein>
<proteinExistence type="predicted"/>
<dbReference type="AlphaFoldDB" id="A0A0B0PJ22"/>
<keyword evidence="2" id="KW-1185">Reference proteome</keyword>
<organism evidence="1 2">
    <name type="scientific">Gossypium arboreum</name>
    <name type="common">Tree cotton</name>
    <name type="synonym">Gossypium nanking</name>
    <dbReference type="NCBI Taxonomy" id="29729"/>
    <lineage>
        <taxon>Eukaryota</taxon>
        <taxon>Viridiplantae</taxon>
        <taxon>Streptophyta</taxon>
        <taxon>Embryophyta</taxon>
        <taxon>Tracheophyta</taxon>
        <taxon>Spermatophyta</taxon>
        <taxon>Magnoliopsida</taxon>
        <taxon>eudicotyledons</taxon>
        <taxon>Gunneridae</taxon>
        <taxon>Pentapetalae</taxon>
        <taxon>rosids</taxon>
        <taxon>malvids</taxon>
        <taxon>Malvales</taxon>
        <taxon>Malvaceae</taxon>
        <taxon>Malvoideae</taxon>
        <taxon>Gossypium</taxon>
    </lineage>
</organism>
<dbReference type="Proteomes" id="UP000032142">
    <property type="component" value="Unassembled WGS sequence"/>
</dbReference>
<gene>
    <name evidence="1" type="ORF">F383_29111</name>
</gene>
<sequence length="30" mass="3312">MRHCVGFSADKSITSLILDGHFEIPAPLQK</sequence>
<evidence type="ECO:0000313" key="2">
    <source>
        <dbReference type="Proteomes" id="UP000032142"/>
    </source>
</evidence>